<gene>
    <name evidence="2" type="ORF">GCM10017557_05310</name>
</gene>
<keyword evidence="1" id="KW-0732">Signal</keyword>
<proteinExistence type="predicted"/>
<feature type="chain" id="PRO_5028826829" description="Exo-alpha-sialidase" evidence="1">
    <location>
        <begin position="45"/>
        <end position="404"/>
    </location>
</feature>
<evidence type="ECO:0000256" key="1">
    <source>
        <dbReference type="SAM" id="SignalP"/>
    </source>
</evidence>
<dbReference type="AlphaFoldDB" id="A0A7G1NSW4"/>
<organism evidence="2 3">
    <name type="scientific">Streptomyces aurantiacus</name>
    <dbReference type="NCBI Taxonomy" id="47760"/>
    <lineage>
        <taxon>Bacteria</taxon>
        <taxon>Bacillati</taxon>
        <taxon>Actinomycetota</taxon>
        <taxon>Actinomycetes</taxon>
        <taxon>Kitasatosporales</taxon>
        <taxon>Streptomycetaceae</taxon>
        <taxon>Streptomyces</taxon>
        <taxon>Streptomyces aurantiacus group</taxon>
    </lineage>
</organism>
<evidence type="ECO:0008006" key="4">
    <source>
        <dbReference type="Google" id="ProtNLM"/>
    </source>
</evidence>
<dbReference type="KEGG" id="sgm:GCM10017557_05310"/>
<dbReference type="RefSeq" id="WP_246595988.1">
    <property type="nucleotide sequence ID" value="NZ_AP023440.1"/>
</dbReference>
<sequence>MSARLHIPHSARTSAHPFRLAALVAALTALLAALLTAQAGPADAATGTVLRNDTGLYPRAVRLAHNAGAGGRILSSVVTFSGNNGLGTIYESTDSGASFHQVGAVGDPEAAGGQGLCCSTLFELPQKVGDLPAGTLLWAASVGQDETNRRMALRVFKSNDVGRTWSYLSTVATAGSTGGLWEPEFSVDASGRLVAHYSDETDSAHSQKLMAARTANGLTWTGHHATVVSPLVSDRPGMAVVRKLGNGTYFMSYEICSAGGQYQCVVHYRTSADGWDWSSGPFLGYRPETADGKYFKHAPTVAWAPEAGNPLGRLFLIGQVLHNKDGSVAAGSGRTVWVNSAGGSGTWREIAAPVTVESTVVDYCPNYSSALLPSTDGNSLLEIATDWSGGICKPYFATKSVPSA</sequence>
<evidence type="ECO:0000313" key="2">
    <source>
        <dbReference type="EMBL" id="BCL25672.1"/>
    </source>
</evidence>
<name>A0A7G1NSW4_9ACTN</name>
<accession>A0A7G1NSW4</accession>
<dbReference type="SUPFAM" id="SSF75005">
    <property type="entry name" value="Arabinanase/levansucrase/invertase"/>
    <property type="match status" value="1"/>
</dbReference>
<feature type="signal peptide" evidence="1">
    <location>
        <begin position="1"/>
        <end position="44"/>
    </location>
</feature>
<reference evidence="2 3" key="1">
    <citation type="journal article" date="2014" name="Int. J. Syst. Evol. Microbiol.">
        <title>Complete genome sequence of Corynebacterium casei LMG S-19264T (=DSM 44701T), isolated from a smear-ripened cheese.</title>
        <authorList>
            <consortium name="US DOE Joint Genome Institute (JGI-PGF)"/>
            <person name="Walter F."/>
            <person name="Albersmeier A."/>
            <person name="Kalinowski J."/>
            <person name="Ruckert C."/>
        </authorList>
    </citation>
    <scope>NUCLEOTIDE SEQUENCE [LARGE SCALE GENOMIC DNA]</scope>
    <source>
        <strain evidence="2 3">JCM 4677</strain>
    </source>
</reference>
<evidence type="ECO:0000313" key="3">
    <source>
        <dbReference type="Proteomes" id="UP000516444"/>
    </source>
</evidence>
<dbReference type="PANTHER" id="PTHR38792:SF3">
    <property type="entry name" value="BNR_ASP-BOX REPEAT DOMAIN PROTEIN (AFU_ORTHOLOGUE AFUA_7G06430)-RELATED"/>
    <property type="match status" value="1"/>
</dbReference>
<dbReference type="EMBL" id="AP023440">
    <property type="protein sequence ID" value="BCL25672.1"/>
    <property type="molecule type" value="Genomic_DNA"/>
</dbReference>
<dbReference type="Gene3D" id="2.120.10.10">
    <property type="match status" value="1"/>
</dbReference>
<keyword evidence="3" id="KW-1185">Reference proteome</keyword>
<protein>
    <recommendedName>
        <fullName evidence="4">Exo-alpha-sialidase</fullName>
    </recommendedName>
</protein>
<dbReference type="Proteomes" id="UP000516444">
    <property type="component" value="Chromosome"/>
</dbReference>
<dbReference type="PANTHER" id="PTHR38792">
    <property type="entry name" value="BNR/ASP-BOX REPEAT DOMAIN PROTEIN (AFU_ORTHOLOGUE AFUA_7G06430)-RELATED"/>
    <property type="match status" value="1"/>
</dbReference>
<dbReference type="InterPro" id="IPR023296">
    <property type="entry name" value="Glyco_hydro_beta-prop_sf"/>
</dbReference>